<accession>A0ABU8B9F4</accession>
<keyword evidence="2" id="KW-1133">Transmembrane helix</keyword>
<sequence length="178" mass="18796">MFWLSGNTNLALPGADGFDSSQCDHSRPGYVNETRDFVMELCFPSWVGLCETGPVKRSIHLCRLLAVLVIVGLVIAPLTARANAGATASMAMTSMSDDMTAISDDMPCCPDKSSPVDCDQCPLMALCVSTTLQAPLPAGVAEIQPVTLRMLLPGSDPDVESIGYSPPPKPPRSLVLSA</sequence>
<gene>
    <name evidence="3" type="ORF">V1286_002694</name>
</gene>
<dbReference type="Proteomes" id="UP001364224">
    <property type="component" value="Unassembled WGS sequence"/>
</dbReference>
<dbReference type="EMBL" id="JAZHRV010000001">
    <property type="protein sequence ID" value="MEH2555165.1"/>
    <property type="molecule type" value="Genomic_DNA"/>
</dbReference>
<keyword evidence="2" id="KW-0812">Transmembrane</keyword>
<feature type="region of interest" description="Disordered" evidence="1">
    <location>
        <begin position="159"/>
        <end position="178"/>
    </location>
</feature>
<evidence type="ECO:0000256" key="2">
    <source>
        <dbReference type="SAM" id="Phobius"/>
    </source>
</evidence>
<keyword evidence="4" id="KW-1185">Reference proteome</keyword>
<keyword evidence="2" id="KW-0472">Membrane</keyword>
<reference evidence="3 4" key="1">
    <citation type="submission" date="2024-02" db="EMBL/GenBank/DDBJ databases">
        <title>Adaptive strategies in a cosmopolitan and abundant soil bacterium.</title>
        <authorList>
            <person name="Carini P."/>
        </authorList>
    </citation>
    <scope>NUCLEOTIDE SEQUENCE [LARGE SCALE GENOMIC DNA]</scope>
    <source>
        <strain evidence="3 4">AZCC 1608</strain>
    </source>
</reference>
<evidence type="ECO:0008006" key="5">
    <source>
        <dbReference type="Google" id="ProtNLM"/>
    </source>
</evidence>
<organism evidence="3 4">
    <name type="scientific">Bradyrhizobium algeriense</name>
    <dbReference type="NCBI Taxonomy" id="634784"/>
    <lineage>
        <taxon>Bacteria</taxon>
        <taxon>Pseudomonadati</taxon>
        <taxon>Pseudomonadota</taxon>
        <taxon>Alphaproteobacteria</taxon>
        <taxon>Hyphomicrobiales</taxon>
        <taxon>Nitrobacteraceae</taxon>
        <taxon>Bradyrhizobium</taxon>
    </lineage>
</organism>
<feature type="transmembrane region" description="Helical" evidence="2">
    <location>
        <begin position="61"/>
        <end position="80"/>
    </location>
</feature>
<proteinExistence type="predicted"/>
<name>A0ABU8B9F4_9BRAD</name>
<protein>
    <recommendedName>
        <fullName evidence="5">DUF2946 domain-containing protein</fullName>
    </recommendedName>
</protein>
<comment type="caution">
    <text evidence="3">The sequence shown here is derived from an EMBL/GenBank/DDBJ whole genome shotgun (WGS) entry which is preliminary data.</text>
</comment>
<evidence type="ECO:0000256" key="1">
    <source>
        <dbReference type="SAM" id="MobiDB-lite"/>
    </source>
</evidence>
<evidence type="ECO:0000313" key="4">
    <source>
        <dbReference type="Proteomes" id="UP001364224"/>
    </source>
</evidence>
<dbReference type="RefSeq" id="WP_334480161.1">
    <property type="nucleotide sequence ID" value="NZ_JAZHRV010000001.1"/>
</dbReference>
<evidence type="ECO:0000313" key="3">
    <source>
        <dbReference type="EMBL" id="MEH2555165.1"/>
    </source>
</evidence>